<dbReference type="Proteomes" id="UP000184066">
    <property type="component" value="Unassembled WGS sequence"/>
</dbReference>
<dbReference type="Pfam" id="PF13793">
    <property type="entry name" value="Pribosyltran_N"/>
    <property type="match status" value="1"/>
</dbReference>
<reference evidence="5 6" key="1">
    <citation type="submission" date="2016-12" db="EMBL/GenBank/DDBJ databases">
        <authorList>
            <person name="Song W.-J."/>
            <person name="Kurnit D.M."/>
        </authorList>
    </citation>
    <scope>NUCLEOTIDE SEQUENCE [LARGE SCALE GENOMIC DNA]</scope>
    <source>
        <strain evidence="5 6">CGMCC 1.10808</strain>
    </source>
</reference>
<evidence type="ECO:0000313" key="6">
    <source>
        <dbReference type="Proteomes" id="UP000184066"/>
    </source>
</evidence>
<dbReference type="NCBIfam" id="NF005537">
    <property type="entry name" value="PRK07199.1"/>
    <property type="match status" value="1"/>
</dbReference>
<dbReference type="STRING" id="1189325.SAMN04488119_10341"/>
<dbReference type="InterPro" id="IPR005946">
    <property type="entry name" value="Rib-P_diPkinase"/>
</dbReference>
<proteinExistence type="inferred from homology"/>
<dbReference type="GO" id="GO:0005737">
    <property type="term" value="C:cytoplasm"/>
    <property type="evidence" value="ECO:0007669"/>
    <property type="project" value="TreeGrafter"/>
</dbReference>
<dbReference type="InterPro" id="IPR029099">
    <property type="entry name" value="Pribosyltran_N"/>
</dbReference>
<evidence type="ECO:0000259" key="4">
    <source>
        <dbReference type="Pfam" id="PF13793"/>
    </source>
</evidence>
<dbReference type="SUPFAM" id="SSF53271">
    <property type="entry name" value="PRTase-like"/>
    <property type="match status" value="2"/>
</dbReference>
<dbReference type="GO" id="GO:0006015">
    <property type="term" value="P:5-phosphoribose 1-diphosphate biosynthetic process"/>
    <property type="evidence" value="ECO:0007669"/>
    <property type="project" value="TreeGrafter"/>
</dbReference>
<evidence type="ECO:0000259" key="3">
    <source>
        <dbReference type="Pfam" id="PF00156"/>
    </source>
</evidence>
<dbReference type="RefSeq" id="WP_072746507.1">
    <property type="nucleotide sequence ID" value="NZ_FOHL01000003.1"/>
</dbReference>
<keyword evidence="5" id="KW-0418">Kinase</keyword>
<dbReference type="AlphaFoldDB" id="A0A1M7SIB2"/>
<dbReference type="PANTHER" id="PTHR10210:SF41">
    <property type="entry name" value="RIBOSE-PHOSPHATE PYROPHOSPHOKINASE 1, CHLOROPLASTIC"/>
    <property type="match status" value="1"/>
</dbReference>
<comment type="similarity">
    <text evidence="2">Belongs to the ribose-phosphate pyrophosphokinase family.</text>
</comment>
<keyword evidence="5" id="KW-0808">Transferase</keyword>
<dbReference type="PANTHER" id="PTHR10210">
    <property type="entry name" value="RIBOSE-PHOSPHATE DIPHOSPHOKINASE FAMILY MEMBER"/>
    <property type="match status" value="1"/>
</dbReference>
<dbReference type="GO" id="GO:0006164">
    <property type="term" value="P:purine nucleotide biosynthetic process"/>
    <property type="evidence" value="ECO:0007669"/>
    <property type="project" value="TreeGrafter"/>
</dbReference>
<organism evidence="5 6">
    <name type="scientific">Oceanicella actignis</name>
    <dbReference type="NCBI Taxonomy" id="1189325"/>
    <lineage>
        <taxon>Bacteria</taxon>
        <taxon>Pseudomonadati</taxon>
        <taxon>Pseudomonadota</taxon>
        <taxon>Alphaproteobacteria</taxon>
        <taxon>Rhodobacterales</taxon>
        <taxon>Paracoccaceae</taxon>
        <taxon>Oceanicella</taxon>
    </lineage>
</organism>
<dbReference type="OrthoDB" id="324294at2"/>
<gene>
    <name evidence="5" type="ORF">SAMN05216200_102468</name>
</gene>
<evidence type="ECO:0000256" key="1">
    <source>
        <dbReference type="ARBA" id="ARBA00022727"/>
    </source>
</evidence>
<dbReference type="SMART" id="SM01400">
    <property type="entry name" value="Pribosyltran_N"/>
    <property type="match status" value="1"/>
</dbReference>
<dbReference type="InterPro" id="IPR029057">
    <property type="entry name" value="PRTase-like"/>
</dbReference>
<dbReference type="GO" id="GO:0000287">
    <property type="term" value="F:magnesium ion binding"/>
    <property type="evidence" value="ECO:0007669"/>
    <property type="project" value="InterPro"/>
</dbReference>
<dbReference type="CDD" id="cd06223">
    <property type="entry name" value="PRTases_typeI"/>
    <property type="match status" value="1"/>
</dbReference>
<dbReference type="GO" id="GO:0002189">
    <property type="term" value="C:ribose phosphate diphosphokinase complex"/>
    <property type="evidence" value="ECO:0007669"/>
    <property type="project" value="TreeGrafter"/>
</dbReference>
<dbReference type="Gene3D" id="3.40.50.2020">
    <property type="match status" value="2"/>
</dbReference>
<sequence>MKPLLLVFPGMERLAAALAAELDAERAPVALHRFPDGETLVALPPDLDGRDAALLVGLRDPDRQALALRFAAVTARELGARRVGLIAPYMAYMRQDARFAPGQAVSAPIFARFLEEGVDWLTTLDPHLHRIPSLDALFSIPARRAVAAPAIARWVAANVPDAALLGPDGESGQWVREAARLAGLPFEVLTKRRSGDFEVTLSAPSARLARTHTPVVVDDIASSGRTMARAVALLREAGARAPVCVVTHAIFAGDALEVIMAAGAARVVSTTSLPHPTNAIEIAPQLAAETRALGWGAAPEG</sequence>
<keyword evidence="6" id="KW-1185">Reference proteome</keyword>
<dbReference type="Pfam" id="PF00156">
    <property type="entry name" value="Pribosyltran"/>
    <property type="match status" value="1"/>
</dbReference>
<protein>
    <submittedName>
        <fullName evidence="5">Ribose-phosphate pyrophosphokinase</fullName>
    </submittedName>
</protein>
<name>A0A1M7SIB2_9RHOB</name>
<dbReference type="NCBIfam" id="TIGR01251">
    <property type="entry name" value="ribP_PPkin"/>
    <property type="match status" value="1"/>
</dbReference>
<dbReference type="InterPro" id="IPR000836">
    <property type="entry name" value="PRTase_dom"/>
</dbReference>
<evidence type="ECO:0000256" key="2">
    <source>
        <dbReference type="RuleBase" id="RU004324"/>
    </source>
</evidence>
<keyword evidence="1 2" id="KW-0545">Nucleotide biosynthesis</keyword>
<dbReference type="GO" id="GO:0016301">
    <property type="term" value="F:kinase activity"/>
    <property type="evidence" value="ECO:0007669"/>
    <property type="project" value="UniProtKB-KW"/>
</dbReference>
<feature type="domain" description="Ribose-phosphate pyrophosphokinase N-terminal" evidence="4">
    <location>
        <begin position="11"/>
        <end position="115"/>
    </location>
</feature>
<dbReference type="EMBL" id="FRDL01000002">
    <property type="protein sequence ID" value="SHN58211.1"/>
    <property type="molecule type" value="Genomic_DNA"/>
</dbReference>
<evidence type="ECO:0000313" key="5">
    <source>
        <dbReference type="EMBL" id="SHN58211.1"/>
    </source>
</evidence>
<feature type="domain" description="Phosphoribosyltransferase" evidence="3">
    <location>
        <begin position="150"/>
        <end position="253"/>
    </location>
</feature>
<dbReference type="GO" id="GO:0004749">
    <property type="term" value="F:ribose phosphate diphosphokinase activity"/>
    <property type="evidence" value="ECO:0007669"/>
    <property type="project" value="TreeGrafter"/>
</dbReference>
<accession>A0A1M7SIB2</accession>